<protein>
    <submittedName>
        <fullName evidence="2">SpoIIIAH-like family protein</fullName>
    </submittedName>
</protein>
<organism evidence="2 3">
    <name type="scientific">Clostridium aminobutyricum</name>
    <dbReference type="NCBI Taxonomy" id="33953"/>
    <lineage>
        <taxon>Bacteria</taxon>
        <taxon>Bacillati</taxon>
        <taxon>Bacillota</taxon>
        <taxon>Clostridia</taxon>
        <taxon>Eubacteriales</taxon>
        <taxon>Clostridiaceae</taxon>
        <taxon>Clostridium</taxon>
    </lineage>
</organism>
<dbReference type="InterPro" id="IPR038503">
    <property type="entry name" value="SpoIIIAH_sf"/>
</dbReference>
<evidence type="ECO:0000256" key="1">
    <source>
        <dbReference type="SAM" id="SignalP"/>
    </source>
</evidence>
<reference evidence="2" key="1">
    <citation type="submission" date="2021-02" db="EMBL/GenBank/DDBJ databases">
        <title>Abyssanaerobacter marinus gen.nov., sp., nov, anaerobic bacterium isolated from the Onnuri vent field of Indian Ocean and suggestion of Mogibacteriaceae fam. nov., and proposal of reclassification of ambiguous this family's genus member.</title>
        <authorList>
            <person name="Kim Y.J."/>
            <person name="Yang J.-A."/>
        </authorList>
    </citation>
    <scope>NUCLEOTIDE SEQUENCE</scope>
    <source>
        <strain evidence="2">DSM 2634</strain>
    </source>
</reference>
<dbReference type="RefSeq" id="WP_206581326.1">
    <property type="nucleotide sequence ID" value="NZ_JAFJZZ010000001.1"/>
</dbReference>
<dbReference type="Proteomes" id="UP000664545">
    <property type="component" value="Unassembled WGS sequence"/>
</dbReference>
<dbReference type="EMBL" id="JAFJZZ010000001">
    <property type="protein sequence ID" value="MBN7772527.1"/>
    <property type="molecule type" value="Genomic_DNA"/>
</dbReference>
<accession>A0A939IGU3</accession>
<dbReference type="Gene3D" id="1.10.287.4300">
    <property type="entry name" value="Stage III sporulation protein AH-like"/>
    <property type="match status" value="1"/>
</dbReference>
<proteinExistence type="predicted"/>
<keyword evidence="1" id="KW-0732">Signal</keyword>
<name>A0A939IGU3_CLOAM</name>
<evidence type="ECO:0000313" key="2">
    <source>
        <dbReference type="EMBL" id="MBN7772527.1"/>
    </source>
</evidence>
<dbReference type="InterPro" id="IPR024232">
    <property type="entry name" value="SpoIIIAH"/>
</dbReference>
<dbReference type="Pfam" id="PF12685">
    <property type="entry name" value="SpoIIIAH"/>
    <property type="match status" value="1"/>
</dbReference>
<feature type="chain" id="PRO_5038711120" evidence="1">
    <location>
        <begin position="26"/>
        <end position="207"/>
    </location>
</feature>
<sequence length="207" mass="23067">MNKLSKRKKIVLFSMLGLVLCLAVANQALNNQQSLVTSTEYTNYEEKEMQKHDGDVLVDSLNIKEIPATNSAVQSEASDSKVVTSDDISDFNANTYFEEVRATIDLDRNQVISMLTDVLEETDSTVEKENATKQKLKIIGYMEKEKVIENLISTKGLPETLVLITDNAVNVTVNKQQLEQTDVAKICDIVIRETGRPASQIVIQSKV</sequence>
<gene>
    <name evidence="2" type="ORF">JYB65_04060</name>
</gene>
<keyword evidence="3" id="KW-1185">Reference proteome</keyword>
<feature type="signal peptide" evidence="1">
    <location>
        <begin position="1"/>
        <end position="25"/>
    </location>
</feature>
<evidence type="ECO:0000313" key="3">
    <source>
        <dbReference type="Proteomes" id="UP000664545"/>
    </source>
</evidence>
<dbReference type="AlphaFoldDB" id="A0A939IGU3"/>
<comment type="caution">
    <text evidence="2">The sequence shown here is derived from an EMBL/GenBank/DDBJ whole genome shotgun (WGS) entry which is preliminary data.</text>
</comment>